<name>A0A8T0VFF4_PANVG</name>
<dbReference type="EMBL" id="CM029040">
    <property type="protein sequence ID" value="KAG2635022.1"/>
    <property type="molecule type" value="Genomic_DNA"/>
</dbReference>
<evidence type="ECO:0000313" key="2">
    <source>
        <dbReference type="EMBL" id="KAG2635022.1"/>
    </source>
</evidence>
<feature type="compositionally biased region" description="Basic and acidic residues" evidence="1">
    <location>
        <begin position="87"/>
        <end position="98"/>
    </location>
</feature>
<evidence type="ECO:0000256" key="1">
    <source>
        <dbReference type="SAM" id="MobiDB-lite"/>
    </source>
</evidence>
<sequence>MRAAAARRRRSGEPRRTGCCSSRRSSRRRPCPPRATSRKTSPSASASQGHQSTRPPSFARCSSPRAPLPGPRAPPHSTQSARASGVEQHKEAEYRFDSAADSIPGGGRTGSRARFSGALGGELDSGRRDRARSWWAFYFIGGASSGKPVRLEPWIRVRARRRGFARECGGRPRPRSQRRCATKTSASASSSCCSRDVASSSLVPCATRSSGHGRRPSSPATAVPAASRARSLGQAHHHPCRAMPHPARHFPCPCCCRSAASPELCHRSPPARHCMSPSAHAVVHVHVHVPSFMPSPSAHALVPTLHVATASTEQRAELPAGVLQP</sequence>
<feature type="compositionally biased region" description="Basic residues" evidence="1">
    <location>
        <begin position="1"/>
        <end position="10"/>
    </location>
</feature>
<comment type="caution">
    <text evidence="2">The sequence shown here is derived from an EMBL/GenBank/DDBJ whole genome shotgun (WGS) entry which is preliminary data.</text>
</comment>
<proteinExistence type="predicted"/>
<feature type="compositionally biased region" description="Polar residues" evidence="1">
    <location>
        <begin position="39"/>
        <end position="55"/>
    </location>
</feature>
<reference evidence="2" key="1">
    <citation type="submission" date="2020-05" db="EMBL/GenBank/DDBJ databases">
        <title>WGS assembly of Panicum virgatum.</title>
        <authorList>
            <person name="Lovell J.T."/>
            <person name="Jenkins J."/>
            <person name="Shu S."/>
            <person name="Juenger T.E."/>
            <person name="Schmutz J."/>
        </authorList>
    </citation>
    <scope>NUCLEOTIDE SEQUENCE</scope>
    <source>
        <strain evidence="2">AP13</strain>
    </source>
</reference>
<protein>
    <submittedName>
        <fullName evidence="2">Uncharacterized protein</fullName>
    </submittedName>
</protein>
<organism evidence="2 3">
    <name type="scientific">Panicum virgatum</name>
    <name type="common">Blackwell switchgrass</name>
    <dbReference type="NCBI Taxonomy" id="38727"/>
    <lineage>
        <taxon>Eukaryota</taxon>
        <taxon>Viridiplantae</taxon>
        <taxon>Streptophyta</taxon>
        <taxon>Embryophyta</taxon>
        <taxon>Tracheophyta</taxon>
        <taxon>Spermatophyta</taxon>
        <taxon>Magnoliopsida</taxon>
        <taxon>Liliopsida</taxon>
        <taxon>Poales</taxon>
        <taxon>Poaceae</taxon>
        <taxon>PACMAD clade</taxon>
        <taxon>Panicoideae</taxon>
        <taxon>Panicodae</taxon>
        <taxon>Paniceae</taxon>
        <taxon>Panicinae</taxon>
        <taxon>Panicum</taxon>
        <taxon>Panicum sect. Hiantes</taxon>
    </lineage>
</organism>
<feature type="region of interest" description="Disordered" evidence="1">
    <location>
        <begin position="204"/>
        <end position="230"/>
    </location>
</feature>
<feature type="region of interest" description="Disordered" evidence="1">
    <location>
        <begin position="1"/>
        <end position="125"/>
    </location>
</feature>
<accession>A0A8T0VFF4</accession>
<dbReference type="Proteomes" id="UP000823388">
    <property type="component" value="Chromosome 2N"/>
</dbReference>
<dbReference type="AlphaFoldDB" id="A0A8T0VFF4"/>
<evidence type="ECO:0000313" key="3">
    <source>
        <dbReference type="Proteomes" id="UP000823388"/>
    </source>
</evidence>
<keyword evidence="3" id="KW-1185">Reference proteome</keyword>
<gene>
    <name evidence="2" type="ORF">PVAP13_2NG315800</name>
</gene>
<feature type="compositionally biased region" description="Low complexity" evidence="1">
    <location>
        <begin position="216"/>
        <end position="230"/>
    </location>
</feature>